<reference evidence="1" key="1">
    <citation type="submission" date="2022-07" db="EMBL/GenBank/DDBJ databases">
        <title>Genome Sequence of Phlebia brevispora.</title>
        <authorList>
            <person name="Buettner E."/>
        </authorList>
    </citation>
    <scope>NUCLEOTIDE SEQUENCE</scope>
    <source>
        <strain evidence="1">MPL23</strain>
    </source>
</reference>
<accession>A0ACC1S9L2</accession>
<gene>
    <name evidence="1" type="ORF">NM688_g7053</name>
</gene>
<protein>
    <submittedName>
        <fullName evidence="1">Uncharacterized protein</fullName>
    </submittedName>
</protein>
<name>A0ACC1S9L2_9APHY</name>
<evidence type="ECO:0000313" key="2">
    <source>
        <dbReference type="Proteomes" id="UP001148662"/>
    </source>
</evidence>
<comment type="caution">
    <text evidence="1">The sequence shown here is derived from an EMBL/GenBank/DDBJ whole genome shotgun (WGS) entry which is preliminary data.</text>
</comment>
<dbReference type="Proteomes" id="UP001148662">
    <property type="component" value="Unassembled WGS sequence"/>
</dbReference>
<evidence type="ECO:0000313" key="1">
    <source>
        <dbReference type="EMBL" id="KAJ3534941.1"/>
    </source>
</evidence>
<dbReference type="EMBL" id="JANHOG010001571">
    <property type="protein sequence ID" value="KAJ3534941.1"/>
    <property type="molecule type" value="Genomic_DNA"/>
</dbReference>
<keyword evidence="2" id="KW-1185">Reference proteome</keyword>
<organism evidence="1 2">
    <name type="scientific">Phlebia brevispora</name>
    <dbReference type="NCBI Taxonomy" id="194682"/>
    <lineage>
        <taxon>Eukaryota</taxon>
        <taxon>Fungi</taxon>
        <taxon>Dikarya</taxon>
        <taxon>Basidiomycota</taxon>
        <taxon>Agaricomycotina</taxon>
        <taxon>Agaricomycetes</taxon>
        <taxon>Polyporales</taxon>
        <taxon>Meruliaceae</taxon>
        <taxon>Phlebia</taxon>
    </lineage>
</organism>
<sequence>MSPASVYLGGLPETIGRKELFSHLSIYGTINALNLQKGYAFVEYDSEADATDLIATFADQPFMGHDVKVQSARQPRRHSVTSSNTSSSPDMERSRPRLAPEHARIRYPVIVNNLNRHTCWQELKDFGRLAGGTVAFCDIDKTNRRRGFLEYFTQEDADRAVKQLSGRELLGNVVTLSGYGRKTLRPENLPPSRSRSRSRSPPSTRHSIRDISSSRSPIRRHDRVTAPYPPPERIRENYERRPRDFGLDLNSISRRRQVRFLQHEKTDDSDPISAKHAHKRAHRAVDASYSYTDDLYYLSEERRAKMDQIAVGWMSLESNYPSLRLA</sequence>
<proteinExistence type="predicted"/>